<proteinExistence type="predicted"/>
<dbReference type="SUPFAM" id="SSF49785">
    <property type="entry name" value="Galactose-binding domain-like"/>
    <property type="match status" value="1"/>
</dbReference>
<keyword evidence="7 10" id="KW-0472">Membrane</keyword>
<evidence type="ECO:0000256" key="6">
    <source>
        <dbReference type="ARBA" id="ARBA00023054"/>
    </source>
</evidence>
<dbReference type="Gramene" id="C.cajan_14827.t">
    <property type="protein sequence ID" value="C.cajan_14827.t"/>
    <property type="gene ID" value="C.cajan_14827"/>
</dbReference>
<dbReference type="PANTHER" id="PTHR12953">
    <property type="entry name" value="MEMBRANE PROTEIN CH1 RELATED"/>
    <property type="match status" value="1"/>
</dbReference>
<name>A0A151SYF2_CAJCA</name>
<dbReference type="AlphaFoldDB" id="A0A151SYF2"/>
<evidence type="ECO:0000259" key="11">
    <source>
        <dbReference type="PROSITE" id="PS51469"/>
    </source>
</evidence>
<keyword evidence="8" id="KW-0539">Nucleus</keyword>
<dbReference type="FunFam" id="2.60.120.260:FF:000062">
    <property type="entry name" value="Galactose-binding protein isoform 3"/>
    <property type="match status" value="1"/>
</dbReference>
<feature type="transmembrane region" description="Helical" evidence="10">
    <location>
        <begin position="546"/>
        <end position="564"/>
    </location>
</feature>
<dbReference type="PROSITE" id="PS51469">
    <property type="entry name" value="SUN"/>
    <property type="match status" value="1"/>
</dbReference>
<keyword evidence="13" id="KW-1185">Reference proteome</keyword>
<evidence type="ECO:0000256" key="2">
    <source>
        <dbReference type="ARBA" id="ARBA00004477"/>
    </source>
</evidence>
<dbReference type="OMA" id="MKEPVDQ"/>
<evidence type="ECO:0000256" key="1">
    <source>
        <dbReference type="ARBA" id="ARBA00004232"/>
    </source>
</evidence>
<keyword evidence="5 10" id="KW-1133">Transmembrane helix</keyword>
<dbReference type="Proteomes" id="UP000075243">
    <property type="component" value="Chromosome 10"/>
</dbReference>
<organism evidence="12 13">
    <name type="scientific">Cajanus cajan</name>
    <name type="common">Pigeon pea</name>
    <name type="synonym">Cajanus indicus</name>
    <dbReference type="NCBI Taxonomy" id="3821"/>
    <lineage>
        <taxon>Eukaryota</taxon>
        <taxon>Viridiplantae</taxon>
        <taxon>Streptophyta</taxon>
        <taxon>Embryophyta</taxon>
        <taxon>Tracheophyta</taxon>
        <taxon>Spermatophyta</taxon>
        <taxon>Magnoliopsida</taxon>
        <taxon>eudicotyledons</taxon>
        <taxon>Gunneridae</taxon>
        <taxon>Pentapetalae</taxon>
        <taxon>rosids</taxon>
        <taxon>fabids</taxon>
        <taxon>Fabales</taxon>
        <taxon>Fabaceae</taxon>
        <taxon>Papilionoideae</taxon>
        <taxon>50 kb inversion clade</taxon>
        <taxon>NPAAA clade</taxon>
        <taxon>indigoferoid/millettioid clade</taxon>
        <taxon>Phaseoleae</taxon>
        <taxon>Cajanus</taxon>
    </lineage>
</organism>
<evidence type="ECO:0000256" key="9">
    <source>
        <dbReference type="ARBA" id="ARBA00054046"/>
    </source>
</evidence>
<evidence type="ECO:0000256" key="4">
    <source>
        <dbReference type="ARBA" id="ARBA00022824"/>
    </source>
</evidence>
<dbReference type="GO" id="GO:0031965">
    <property type="term" value="C:nuclear membrane"/>
    <property type="evidence" value="ECO:0007669"/>
    <property type="project" value="UniProtKB-SubCell"/>
</dbReference>
<sequence length="565" mass="64539">MQRSRKALLERRAIEKATSGRNYLYKVSLSLVFLWGLVFLLWISRGLGYGDGSIEVPVAVSNWNEDEQRQCKDSNSDDEYLTKQTDEVYIPSENFRSDGAKTDNFIGESLSSGESINYVEQGDKENYISPNIEEHGVEITESDAKHQNGVHKFNHLSQTMPLGLDEFKSRAIGSKIKSATNPSESVIHRLEPGGAEYNYASTSKGAKVLASNKEAKGASDILTRNKDKYLRNPCSSEEKFIIIELSEETLVKTIKMANFEHHSSNFKDFELHGSLVYPTDSWIFLGNFTASNVKQAQSFVLQEQKWVRYLKLNLQSHYGSEFYCTLSIFEVYGVDVIERMLEDLINAQDKTFSSGEEISSENQEAVNVNRNAPDPVDEIRQQVGRMPGDTVLKILMQKVRYLDLNLSVLEQYMEELNSRYVNIFKRYSKDMGEKDLLLEKINEEIRSFLERQDVMMKEVSDLDSWKSHFSVQLDHVLIDNAVLRAEVEKVQENQVSLENKGVVVFSVCVIFSLLAILRLFLDIIMSIYGVLSFDRTITSRKFSQRSSSWFLLLLSCSIIIFTLTL</sequence>
<comment type="function">
    <text evidence="9">Encodes a member of the mid-SUN subfamily of SUN-domain proteins that is localized to both the nuclear envelope and the ER. It is involved in early seed development and nuclear morphology. [TAIR].</text>
</comment>
<protein>
    <submittedName>
        <fullName evidence="12">Uncharacterized protein slp1</fullName>
    </submittedName>
</protein>
<feature type="transmembrane region" description="Helical" evidence="10">
    <location>
        <begin position="23"/>
        <end position="43"/>
    </location>
</feature>
<dbReference type="Gene3D" id="2.60.120.260">
    <property type="entry name" value="Galactose-binding domain-like"/>
    <property type="match status" value="1"/>
</dbReference>
<dbReference type="Pfam" id="PF07738">
    <property type="entry name" value="Sad1_UNC"/>
    <property type="match status" value="1"/>
</dbReference>
<evidence type="ECO:0000256" key="7">
    <source>
        <dbReference type="ARBA" id="ARBA00023136"/>
    </source>
</evidence>
<dbReference type="STRING" id="3821.A0A151SYF2"/>
<dbReference type="GO" id="GO:0034975">
    <property type="term" value="P:protein folding in endoplasmic reticulum"/>
    <property type="evidence" value="ECO:0007669"/>
    <property type="project" value="TreeGrafter"/>
</dbReference>
<dbReference type="GO" id="GO:0005789">
    <property type="term" value="C:endoplasmic reticulum membrane"/>
    <property type="evidence" value="ECO:0007669"/>
    <property type="project" value="UniProtKB-SubCell"/>
</dbReference>
<keyword evidence="4" id="KW-0256">Endoplasmic reticulum</keyword>
<evidence type="ECO:0000256" key="10">
    <source>
        <dbReference type="SAM" id="Phobius"/>
    </source>
</evidence>
<evidence type="ECO:0000256" key="3">
    <source>
        <dbReference type="ARBA" id="ARBA00022692"/>
    </source>
</evidence>
<keyword evidence="3 10" id="KW-0812">Transmembrane</keyword>
<dbReference type="InterPro" id="IPR045120">
    <property type="entry name" value="Suco/Slp1-like"/>
</dbReference>
<dbReference type="InterPro" id="IPR008979">
    <property type="entry name" value="Galactose-bd-like_sf"/>
</dbReference>
<gene>
    <name evidence="12" type="ORF">KK1_015261</name>
</gene>
<reference evidence="12 13" key="1">
    <citation type="journal article" date="2012" name="Nat. Biotechnol.">
        <title>Draft genome sequence of pigeonpea (Cajanus cajan), an orphan legume crop of resource-poor farmers.</title>
        <authorList>
            <person name="Varshney R.K."/>
            <person name="Chen W."/>
            <person name="Li Y."/>
            <person name="Bharti A.K."/>
            <person name="Saxena R.K."/>
            <person name="Schlueter J.A."/>
            <person name="Donoghue M.T."/>
            <person name="Azam S."/>
            <person name="Fan G."/>
            <person name="Whaley A.M."/>
            <person name="Farmer A.D."/>
            <person name="Sheridan J."/>
            <person name="Iwata A."/>
            <person name="Tuteja R."/>
            <person name="Penmetsa R.V."/>
            <person name="Wu W."/>
            <person name="Upadhyaya H.D."/>
            <person name="Yang S.P."/>
            <person name="Shah T."/>
            <person name="Saxena K.B."/>
            <person name="Michael T."/>
            <person name="McCombie W.R."/>
            <person name="Yang B."/>
            <person name="Zhang G."/>
            <person name="Yang H."/>
            <person name="Wang J."/>
            <person name="Spillane C."/>
            <person name="Cook D.R."/>
            <person name="May G.D."/>
            <person name="Xu X."/>
            <person name="Jackson S.A."/>
        </authorList>
    </citation>
    <scope>NUCLEOTIDE SEQUENCE [LARGE SCALE GENOMIC DNA]</scope>
    <source>
        <strain evidence="13">cv. Asha</strain>
    </source>
</reference>
<comment type="subcellular location">
    <subcellularLocation>
        <location evidence="2">Endoplasmic reticulum membrane</location>
        <topology evidence="2">Multi-pass membrane protein</topology>
    </subcellularLocation>
    <subcellularLocation>
        <location evidence="1">Nucleus membrane</location>
        <topology evidence="1">Multi-pass membrane protein</topology>
    </subcellularLocation>
</comment>
<dbReference type="InterPro" id="IPR012919">
    <property type="entry name" value="SUN_dom"/>
</dbReference>
<evidence type="ECO:0000256" key="5">
    <source>
        <dbReference type="ARBA" id="ARBA00022989"/>
    </source>
</evidence>
<feature type="transmembrane region" description="Helical" evidence="10">
    <location>
        <begin position="502"/>
        <end position="525"/>
    </location>
</feature>
<dbReference type="PANTHER" id="PTHR12953:SF0">
    <property type="entry name" value="SUN DOMAIN-CONTAINING OSSIFICATION FACTOR"/>
    <property type="match status" value="1"/>
</dbReference>
<evidence type="ECO:0000256" key="8">
    <source>
        <dbReference type="ARBA" id="ARBA00023242"/>
    </source>
</evidence>
<dbReference type="EMBL" id="CM003612">
    <property type="protein sequence ID" value="KYP59820.1"/>
    <property type="molecule type" value="Genomic_DNA"/>
</dbReference>
<accession>A0A151SYF2</accession>
<evidence type="ECO:0000313" key="13">
    <source>
        <dbReference type="Proteomes" id="UP000075243"/>
    </source>
</evidence>
<feature type="domain" description="SUN" evidence="11">
    <location>
        <begin position="172"/>
        <end position="336"/>
    </location>
</feature>
<evidence type="ECO:0000313" key="12">
    <source>
        <dbReference type="EMBL" id="KYP59820.1"/>
    </source>
</evidence>
<keyword evidence="6" id="KW-0175">Coiled coil</keyword>